<protein>
    <recommendedName>
        <fullName evidence="1">Heparinase II/III-like C-terminal domain-containing protein</fullName>
    </recommendedName>
</protein>
<dbReference type="RefSeq" id="WP_139600673.1">
    <property type="nucleotide sequence ID" value="NZ_VDCQ01000003.1"/>
</dbReference>
<evidence type="ECO:0000259" key="1">
    <source>
        <dbReference type="Pfam" id="PF07940"/>
    </source>
</evidence>
<dbReference type="GO" id="GO:0016829">
    <property type="term" value="F:lyase activity"/>
    <property type="evidence" value="ECO:0007669"/>
    <property type="project" value="InterPro"/>
</dbReference>
<dbReference type="EMBL" id="VDCQ01000003">
    <property type="protein sequence ID" value="TNJ67770.1"/>
    <property type="molecule type" value="Genomic_DNA"/>
</dbReference>
<reference evidence="2 3" key="1">
    <citation type="submission" date="2019-05" db="EMBL/GenBank/DDBJ databases">
        <title>We sequenced the genome of Paenibacillus hemerocallicola KCTC 33185 for further insight into its adaptation and study the phylogeny of Paenibacillus.</title>
        <authorList>
            <person name="Narsing Rao M.P."/>
        </authorList>
    </citation>
    <scope>NUCLEOTIDE SEQUENCE [LARGE SCALE GENOMIC DNA]</scope>
    <source>
        <strain evidence="2 3">KCTC 33185</strain>
    </source>
</reference>
<dbReference type="OrthoDB" id="7335480at2"/>
<dbReference type="Gene3D" id="2.70.98.70">
    <property type="match status" value="1"/>
</dbReference>
<dbReference type="InterPro" id="IPR012480">
    <property type="entry name" value="Hepar_II_III_C"/>
</dbReference>
<gene>
    <name evidence="2" type="ORF">FE784_03195</name>
</gene>
<sequence>MYGFIRYDATSAYEQSAGFPRGLRVWSDEERANELKRRIAEEKRRSELHVHYYRIDHVLAFPLPVTQLDIIRKPEGIPGMEAYPWYTWFMWAIKERWDLLHAAWRRFGDEEAGLLLQHELAITANWSNGHKGPGKAGLFNGHLAVCLANYLQRPEGWDRELLENTRQSAIQLLERDIVPFYHNVWGQRERVVSEHLVNIPVIVLLGGAYLAETVGHGEASSLADKAQEVVMVWKTARLGDEHLSEGIAYDGFWLDALTDWLTARASSRPSDSDNEPAYASFVNSCIQLALPGRIDINAPLGDNEPEMPFWMDAALKLTRIYDWPEGHWLAGRLPPARMTAAALEQLLDWPWRDRPDQEQPVARCEEHPFAVSLRSGWGSEHLLAAVGASRYPLGHLHFDGGHVVIGGGDRFWITDPGYQQYRQGPEREFSIGMQAHNAPVLDGMPQTKRAALVLRAETDQEGRQHTALQLADCYGTTTDSGEAAATDVIRDVWMLPRGVVVVKDTIQTARNGLRADYYWQAGTFLAWAFPDGWARLGDGAQAMWIGAFDGSGVQEPIAPVALHRHEGSRGPLTLHHSRVLEQDGGTVWWVFAFDRSAGWTPPVASMDESGLTIRFAEGVESNVPIK</sequence>
<dbReference type="Pfam" id="PF07940">
    <property type="entry name" value="Hepar_II_III_C"/>
    <property type="match status" value="1"/>
</dbReference>
<dbReference type="Proteomes" id="UP000307943">
    <property type="component" value="Unassembled WGS sequence"/>
</dbReference>
<proteinExistence type="predicted"/>
<evidence type="ECO:0000313" key="2">
    <source>
        <dbReference type="EMBL" id="TNJ67770.1"/>
    </source>
</evidence>
<comment type="caution">
    <text evidence="2">The sequence shown here is derived from an EMBL/GenBank/DDBJ whole genome shotgun (WGS) entry which is preliminary data.</text>
</comment>
<name>A0A5C4TH18_9BACL</name>
<accession>A0A5C4TH18</accession>
<keyword evidence="3" id="KW-1185">Reference proteome</keyword>
<organism evidence="2 3">
    <name type="scientific">Paenibacillus hemerocallicola</name>
    <dbReference type="NCBI Taxonomy" id="1172614"/>
    <lineage>
        <taxon>Bacteria</taxon>
        <taxon>Bacillati</taxon>
        <taxon>Bacillota</taxon>
        <taxon>Bacilli</taxon>
        <taxon>Bacillales</taxon>
        <taxon>Paenibacillaceae</taxon>
        <taxon>Paenibacillus</taxon>
    </lineage>
</organism>
<evidence type="ECO:0000313" key="3">
    <source>
        <dbReference type="Proteomes" id="UP000307943"/>
    </source>
</evidence>
<feature type="domain" description="Heparinase II/III-like C-terminal" evidence="1">
    <location>
        <begin position="386"/>
        <end position="457"/>
    </location>
</feature>
<dbReference type="AlphaFoldDB" id="A0A5C4TH18"/>